<organism evidence="3 4">
    <name type="scientific">Stomoxys calcitrans</name>
    <name type="common">Stable fly</name>
    <name type="synonym">Conops calcitrans</name>
    <dbReference type="NCBI Taxonomy" id="35570"/>
    <lineage>
        <taxon>Eukaryota</taxon>
        <taxon>Metazoa</taxon>
        <taxon>Ecdysozoa</taxon>
        <taxon>Arthropoda</taxon>
        <taxon>Hexapoda</taxon>
        <taxon>Insecta</taxon>
        <taxon>Pterygota</taxon>
        <taxon>Neoptera</taxon>
        <taxon>Endopterygota</taxon>
        <taxon>Diptera</taxon>
        <taxon>Brachycera</taxon>
        <taxon>Muscomorpha</taxon>
        <taxon>Muscoidea</taxon>
        <taxon>Muscidae</taxon>
        <taxon>Stomoxys</taxon>
    </lineage>
</organism>
<evidence type="ECO:0000256" key="2">
    <source>
        <dbReference type="SAM" id="MobiDB-lite"/>
    </source>
</evidence>
<keyword evidence="1" id="KW-0175">Coiled coil</keyword>
<keyword evidence="4" id="KW-1185">Reference proteome</keyword>
<dbReference type="EnsemblMetazoa" id="SCAU014215-RA">
    <property type="protein sequence ID" value="SCAU014215-PA"/>
    <property type="gene ID" value="SCAU014215"/>
</dbReference>
<evidence type="ECO:0000256" key="1">
    <source>
        <dbReference type="SAM" id="Coils"/>
    </source>
</evidence>
<feature type="region of interest" description="Disordered" evidence="2">
    <location>
        <begin position="98"/>
        <end position="134"/>
    </location>
</feature>
<dbReference type="Proteomes" id="UP000095300">
    <property type="component" value="Unassembled WGS sequence"/>
</dbReference>
<feature type="coiled-coil region" evidence="1">
    <location>
        <begin position="55"/>
        <end position="96"/>
    </location>
</feature>
<dbReference type="AlphaFoldDB" id="A0A1I8Q5Y9"/>
<name>A0A1I8Q5Y9_STOCA</name>
<evidence type="ECO:0000313" key="4">
    <source>
        <dbReference type="Proteomes" id="UP000095300"/>
    </source>
</evidence>
<accession>A0A1I8Q5Y9</accession>
<evidence type="ECO:0000313" key="3">
    <source>
        <dbReference type="EnsemblMetazoa" id="SCAU014215-PA"/>
    </source>
</evidence>
<gene>
    <name evidence="3" type="primary">106083896</name>
</gene>
<reference evidence="3" key="1">
    <citation type="submission" date="2020-05" db="UniProtKB">
        <authorList>
            <consortium name="EnsemblMetazoa"/>
        </authorList>
    </citation>
    <scope>IDENTIFICATION</scope>
    <source>
        <strain evidence="3">USDA</strain>
    </source>
</reference>
<protein>
    <submittedName>
        <fullName evidence="3">Uncharacterized protein</fullName>
    </submittedName>
</protein>
<dbReference type="VEuPathDB" id="VectorBase:SCAU014215"/>
<feature type="compositionally biased region" description="Low complexity" evidence="2">
    <location>
        <begin position="122"/>
        <end position="131"/>
    </location>
</feature>
<proteinExistence type="predicted"/>
<sequence>MDSLSHQRPSESTISENPEIRKYILELESAVRNYMPYEKSYRELDTKYLDVQEDLYAATIQNNEYKLQIKALENENSKLRQENITLRNTIESLEQAIAEPQMERTDNDAPTARELQQAQNKSSRSSSSSSSVESVNDAAENINYANSILVKNVPKKLMPQEDTKKAILALAKCMNLQVTEMDISNAIIKERKFYERLNMQPKKLILIVEFRNQKTKVDFLKHKEKLKTNTSFKDIEITDYVSEDIYNLYQYAKVLKSHGYNSVYWRNNCVYVKKTRSTNSQPILIESQNQVDVLKSLK</sequence>